<dbReference type="Proteomes" id="UP001491310">
    <property type="component" value="Unassembled WGS sequence"/>
</dbReference>
<keyword evidence="6" id="KW-0603">Photosystem I</keyword>
<keyword evidence="6" id="KW-1133">Transmembrane helix</keyword>
<evidence type="ECO:0000256" key="6">
    <source>
        <dbReference type="RuleBase" id="RU363080"/>
    </source>
</evidence>
<evidence type="ECO:0000256" key="4">
    <source>
        <dbReference type="ARBA" id="ARBA00022640"/>
    </source>
</evidence>
<evidence type="ECO:0000313" key="8">
    <source>
        <dbReference type="EMBL" id="KAK9904973.1"/>
    </source>
</evidence>
<sequence>MAMALASPGSTFGVHNSAKSRSNQRKSTATRFITRASSLKLDSPQRLWETGSLTWFHGAEPPAYLDGSLPGDRGFDPLKLGTVQPGFIAEEQRGLEWLLEGELYNGRLAMLAVPGILSVEALGKGPWWKAPFTVDYAPLLPEGPLKFFAVVAVGHLAWGYLEYKRVQNFNAKGQTGLFTAPFDPLGLRNDYRRQSEVRNARLAMLANLGFWSQAAVTGKGPLQNLGDHLADPLHNNILTQGKAGWYVFGGVLFFSLFINLLGLSASKEDAKLRTVFSDFEV</sequence>
<evidence type="ECO:0000256" key="5">
    <source>
        <dbReference type="ARBA" id="ARBA00022991"/>
    </source>
</evidence>
<keyword evidence="6" id="KW-0472">Membrane</keyword>
<keyword evidence="6" id="KW-0604">Photosystem II</keyword>
<protein>
    <recommendedName>
        <fullName evidence="6">Chlorophyll a-b binding protein, chloroplastic</fullName>
    </recommendedName>
</protein>
<evidence type="ECO:0000256" key="3">
    <source>
        <dbReference type="ARBA" id="ARBA00022531"/>
    </source>
</evidence>
<dbReference type="EMBL" id="JALJOT010000012">
    <property type="protein sequence ID" value="KAK9904973.1"/>
    <property type="molecule type" value="Genomic_DNA"/>
</dbReference>
<feature type="region of interest" description="Disordered" evidence="7">
    <location>
        <begin position="1"/>
        <end position="29"/>
    </location>
</feature>
<evidence type="ECO:0000256" key="7">
    <source>
        <dbReference type="SAM" id="MobiDB-lite"/>
    </source>
</evidence>
<keyword evidence="3 6" id="KW-0602">Photosynthesis</keyword>
<evidence type="ECO:0000256" key="2">
    <source>
        <dbReference type="ARBA" id="ARBA00022528"/>
    </source>
</evidence>
<feature type="compositionally biased region" description="Polar residues" evidence="7">
    <location>
        <begin position="8"/>
        <end position="29"/>
    </location>
</feature>
<reference evidence="8 9" key="1">
    <citation type="journal article" date="2024" name="Nat. Commun.">
        <title>Phylogenomics reveals the evolutionary origins of lichenization in chlorophyte algae.</title>
        <authorList>
            <person name="Puginier C."/>
            <person name="Libourel C."/>
            <person name="Otte J."/>
            <person name="Skaloud P."/>
            <person name="Haon M."/>
            <person name="Grisel S."/>
            <person name="Petersen M."/>
            <person name="Berrin J.G."/>
            <person name="Delaux P.M."/>
            <person name="Dal Grande F."/>
            <person name="Keller J."/>
        </authorList>
    </citation>
    <scope>NUCLEOTIDE SEQUENCE [LARGE SCALE GENOMIC DNA]</scope>
    <source>
        <strain evidence="8 9">SAG 216-7</strain>
    </source>
</reference>
<keyword evidence="6" id="KW-0812">Transmembrane</keyword>
<dbReference type="PANTHER" id="PTHR21649">
    <property type="entry name" value="CHLOROPHYLL A/B BINDING PROTEIN"/>
    <property type="match status" value="1"/>
</dbReference>
<accession>A0ABR2YGT7</accession>
<evidence type="ECO:0000313" key="9">
    <source>
        <dbReference type="Proteomes" id="UP001491310"/>
    </source>
</evidence>
<dbReference type="SUPFAM" id="SSF103511">
    <property type="entry name" value="Chlorophyll a-b binding protein"/>
    <property type="match status" value="1"/>
</dbReference>
<keyword evidence="5 6" id="KW-0157">Chromophore</keyword>
<comment type="subcellular location">
    <subcellularLocation>
        <location evidence="6">Plastid</location>
        <location evidence="6">Chloroplast thylakoid membrane</location>
    </subcellularLocation>
</comment>
<keyword evidence="6" id="KW-0793">Thylakoid</keyword>
<dbReference type="InterPro" id="IPR001344">
    <property type="entry name" value="Chloro_AB-bd_pln"/>
</dbReference>
<feature type="transmembrane region" description="Helical" evidence="6">
    <location>
        <begin position="243"/>
        <end position="263"/>
    </location>
</feature>
<comment type="similarity">
    <text evidence="6">Belongs to the light-harvesting chlorophyll a/b-binding (LHC) protein family.</text>
</comment>
<proteinExistence type="inferred from homology"/>
<keyword evidence="1 6" id="KW-0148">Chlorophyll</keyword>
<dbReference type="InterPro" id="IPR022796">
    <property type="entry name" value="Chloroa_b-bind"/>
</dbReference>
<keyword evidence="2 6" id="KW-0150">Chloroplast</keyword>
<comment type="function">
    <text evidence="6">The light-harvesting complex (LHC) functions as a light receptor, it captures and delivers excitation energy to photosystems with which it is closely associated.</text>
</comment>
<comment type="caution">
    <text evidence="8">The sequence shown here is derived from an EMBL/GenBank/DDBJ whole genome shotgun (WGS) entry which is preliminary data.</text>
</comment>
<organism evidence="8 9">
    <name type="scientific">Coccomyxa subellipsoidea</name>
    <dbReference type="NCBI Taxonomy" id="248742"/>
    <lineage>
        <taxon>Eukaryota</taxon>
        <taxon>Viridiplantae</taxon>
        <taxon>Chlorophyta</taxon>
        <taxon>core chlorophytes</taxon>
        <taxon>Trebouxiophyceae</taxon>
        <taxon>Trebouxiophyceae incertae sedis</taxon>
        <taxon>Coccomyxaceae</taxon>
        <taxon>Coccomyxa</taxon>
    </lineage>
</organism>
<gene>
    <name evidence="8" type="ORF">WJX75_006750</name>
</gene>
<name>A0ABR2YGT7_9CHLO</name>
<keyword evidence="4 6" id="KW-0934">Plastid</keyword>
<dbReference type="Pfam" id="PF00504">
    <property type="entry name" value="Chloroa_b-bind"/>
    <property type="match status" value="1"/>
</dbReference>
<evidence type="ECO:0000256" key="1">
    <source>
        <dbReference type="ARBA" id="ARBA00022494"/>
    </source>
</evidence>
<keyword evidence="9" id="KW-1185">Reference proteome</keyword>
<dbReference type="Gene3D" id="1.10.3460.10">
    <property type="entry name" value="Chlorophyll a/b binding protein domain"/>
    <property type="match status" value="1"/>
</dbReference>